<keyword evidence="6" id="KW-1185">Reference proteome</keyword>
<dbReference type="GO" id="GO:0032259">
    <property type="term" value="P:methylation"/>
    <property type="evidence" value="ECO:0007669"/>
    <property type="project" value="UniProtKB-KW"/>
</dbReference>
<dbReference type="GO" id="GO:0008757">
    <property type="term" value="F:S-adenosylmethionine-dependent methyltransferase activity"/>
    <property type="evidence" value="ECO:0007669"/>
    <property type="project" value="InterPro"/>
</dbReference>
<dbReference type="AlphaFoldDB" id="A0AAW9RWT8"/>
<dbReference type="EMBL" id="JAZHOF010000007">
    <property type="protein sequence ID" value="MEJ8573360.1"/>
    <property type="molecule type" value="Genomic_DNA"/>
</dbReference>
<dbReference type="Gene3D" id="3.40.50.150">
    <property type="entry name" value="Vaccinia Virus protein VP39"/>
    <property type="match status" value="1"/>
</dbReference>
<dbReference type="Pfam" id="PF13649">
    <property type="entry name" value="Methyltransf_25"/>
    <property type="match status" value="1"/>
</dbReference>
<evidence type="ECO:0000256" key="3">
    <source>
        <dbReference type="ARBA" id="ARBA00022691"/>
    </source>
</evidence>
<dbReference type="RefSeq" id="WP_340331052.1">
    <property type="nucleotide sequence ID" value="NZ_JAZHOF010000007.1"/>
</dbReference>
<evidence type="ECO:0000313" key="5">
    <source>
        <dbReference type="EMBL" id="MEJ8573360.1"/>
    </source>
</evidence>
<organism evidence="5 6">
    <name type="scientific">Microbaculum marinum</name>
    <dbReference type="NCBI Taxonomy" id="1764581"/>
    <lineage>
        <taxon>Bacteria</taxon>
        <taxon>Pseudomonadati</taxon>
        <taxon>Pseudomonadota</taxon>
        <taxon>Alphaproteobacteria</taxon>
        <taxon>Hyphomicrobiales</taxon>
        <taxon>Tepidamorphaceae</taxon>
        <taxon>Microbaculum</taxon>
    </lineage>
</organism>
<keyword evidence="1 5" id="KW-0489">Methyltransferase</keyword>
<dbReference type="CDD" id="cd02440">
    <property type="entry name" value="AdoMet_MTases"/>
    <property type="match status" value="1"/>
</dbReference>
<dbReference type="EC" id="2.1.-.-" evidence="5"/>
<sequence>MSTGRGGGRLAWFDELYRDAGEDAGNVPWSRSGPHPGLAHWAASAPEHGGSAIDVGCGLGDNAEYLAELGYETTAFDLSETAIAWARRRFPRSPVAYAVADLFDLPTAWIGAFHFVDEIYTLQALPEDMRQNALANIAKLAAPGGRILVVCIASDDAGRTDGPPWPLARSEIDGFLRHGFGTESFQDLVLGENDRRHFVATYRRL</sequence>
<evidence type="ECO:0000313" key="6">
    <source>
        <dbReference type="Proteomes" id="UP001378188"/>
    </source>
</evidence>
<dbReference type="Proteomes" id="UP001378188">
    <property type="component" value="Unassembled WGS sequence"/>
</dbReference>
<evidence type="ECO:0000259" key="4">
    <source>
        <dbReference type="Pfam" id="PF13649"/>
    </source>
</evidence>
<evidence type="ECO:0000256" key="2">
    <source>
        <dbReference type="ARBA" id="ARBA00022679"/>
    </source>
</evidence>
<dbReference type="PANTHER" id="PTHR43464:SF19">
    <property type="entry name" value="UBIQUINONE BIOSYNTHESIS O-METHYLTRANSFERASE, MITOCHONDRIAL"/>
    <property type="match status" value="1"/>
</dbReference>
<keyword evidence="3" id="KW-0949">S-adenosyl-L-methionine</keyword>
<protein>
    <submittedName>
        <fullName evidence="5">Class I SAM-dependent methyltransferase</fullName>
        <ecNumber evidence="5">2.1.-.-</ecNumber>
    </submittedName>
</protein>
<proteinExistence type="predicted"/>
<feature type="domain" description="Methyltransferase" evidence="4">
    <location>
        <begin position="53"/>
        <end position="145"/>
    </location>
</feature>
<name>A0AAW9RWT8_9HYPH</name>
<gene>
    <name evidence="5" type="ORF">V3328_17865</name>
</gene>
<reference evidence="5 6" key="1">
    <citation type="submission" date="2024-02" db="EMBL/GenBank/DDBJ databases">
        <title>Genome analysis and characterization of Microbaculum marinisediminis sp. nov., isolated from marine sediment.</title>
        <authorList>
            <person name="Du Z.-J."/>
            <person name="Ye Y.-Q."/>
            <person name="Zhang Z.-R."/>
            <person name="Yuan S.-M."/>
            <person name="Zhang X.-Y."/>
        </authorList>
    </citation>
    <scope>NUCLEOTIDE SEQUENCE [LARGE SCALE GENOMIC DNA]</scope>
    <source>
        <strain evidence="5 6">SDUM1044001</strain>
    </source>
</reference>
<dbReference type="InterPro" id="IPR029063">
    <property type="entry name" value="SAM-dependent_MTases_sf"/>
</dbReference>
<keyword evidence="2 5" id="KW-0808">Transferase</keyword>
<dbReference type="PANTHER" id="PTHR43464">
    <property type="entry name" value="METHYLTRANSFERASE"/>
    <property type="match status" value="1"/>
</dbReference>
<accession>A0AAW9RWT8</accession>
<evidence type="ECO:0000256" key="1">
    <source>
        <dbReference type="ARBA" id="ARBA00022603"/>
    </source>
</evidence>
<dbReference type="SUPFAM" id="SSF53335">
    <property type="entry name" value="S-adenosyl-L-methionine-dependent methyltransferases"/>
    <property type="match status" value="1"/>
</dbReference>
<dbReference type="InterPro" id="IPR008854">
    <property type="entry name" value="TPMT"/>
</dbReference>
<dbReference type="PROSITE" id="PS51585">
    <property type="entry name" value="SAM_MT_TPMT"/>
    <property type="match status" value="1"/>
</dbReference>
<comment type="caution">
    <text evidence="5">The sequence shown here is derived from an EMBL/GenBank/DDBJ whole genome shotgun (WGS) entry which is preliminary data.</text>
</comment>
<dbReference type="InterPro" id="IPR041698">
    <property type="entry name" value="Methyltransf_25"/>
</dbReference>